<feature type="transmembrane region" description="Helical" evidence="2">
    <location>
        <begin position="156"/>
        <end position="176"/>
    </location>
</feature>
<dbReference type="OrthoDB" id="9764596at2"/>
<proteinExistence type="predicted"/>
<keyword evidence="2" id="KW-0812">Transmembrane</keyword>
<dbReference type="Proteomes" id="UP000050326">
    <property type="component" value="Unassembled WGS sequence"/>
</dbReference>
<keyword evidence="2" id="KW-0472">Membrane</keyword>
<dbReference type="RefSeq" id="WP_054875073.1">
    <property type="nucleotide sequence ID" value="NZ_LKET01000031.1"/>
</dbReference>
<dbReference type="AlphaFoldDB" id="A0A0P8X0U3"/>
<dbReference type="InterPro" id="IPR039672">
    <property type="entry name" value="MFS_2"/>
</dbReference>
<dbReference type="EMBL" id="LKET01000031">
    <property type="protein sequence ID" value="KPU44402.1"/>
    <property type="molecule type" value="Genomic_DNA"/>
</dbReference>
<dbReference type="InterPro" id="IPR036259">
    <property type="entry name" value="MFS_trans_sf"/>
</dbReference>
<keyword evidence="1" id="KW-0813">Transport</keyword>
<sequence length="282" mass="31323">MSLETGRIKPWKIYAYGTALFGFGIMMAMNTTYYSFFLTDVAMIPAAIAASILFICRIGDMILVPIVSGLMEKINLRWGKYRSWLLIAPPITAVSFTLMFTNLNVSTSVKIVFLVTAYLIAHAFVNFEFAALYALLPMMGKHPADRTLISARRVQFSSAAQIIFGYIAMPIILFFTGGNAKAPGLQGFFITTAIFSTIMLITFWFVFYISKEFDMPSASIATANKPKGLTVGEMLEQAFKNPPFIALIVGDTCRGISTFAVSGTAAYYFRYVVQDSQYFPYS</sequence>
<reference evidence="3 4" key="1">
    <citation type="submission" date="2015-09" db="EMBL/GenBank/DDBJ databases">
        <title>Genome sequence of Oxobacter pfennigii DSM 3222.</title>
        <authorList>
            <person name="Poehlein A."/>
            <person name="Bengelsdorf F.R."/>
            <person name="Schiel-Bengelsdorf B."/>
            <person name="Duerre P."/>
            <person name="Daniel R."/>
        </authorList>
    </citation>
    <scope>NUCLEOTIDE SEQUENCE [LARGE SCALE GENOMIC DNA]</scope>
    <source>
        <strain evidence="3 4">DSM 3222</strain>
    </source>
</reference>
<gene>
    <name evidence="3" type="primary">yjmB_7</name>
    <name evidence="3" type="ORF">OXPF_20210</name>
</gene>
<dbReference type="Pfam" id="PF13347">
    <property type="entry name" value="MFS_2"/>
    <property type="match status" value="1"/>
</dbReference>
<dbReference type="GO" id="GO:0008643">
    <property type="term" value="P:carbohydrate transport"/>
    <property type="evidence" value="ECO:0007669"/>
    <property type="project" value="InterPro"/>
</dbReference>
<evidence type="ECO:0000313" key="4">
    <source>
        <dbReference type="Proteomes" id="UP000050326"/>
    </source>
</evidence>
<dbReference type="GO" id="GO:0005886">
    <property type="term" value="C:plasma membrane"/>
    <property type="evidence" value="ECO:0007669"/>
    <property type="project" value="TreeGrafter"/>
</dbReference>
<feature type="transmembrane region" description="Helical" evidence="2">
    <location>
        <begin position="42"/>
        <end position="63"/>
    </location>
</feature>
<feature type="transmembrane region" description="Helical" evidence="2">
    <location>
        <begin position="111"/>
        <end position="136"/>
    </location>
</feature>
<comment type="caution">
    <text evidence="3">The sequence shown here is derived from an EMBL/GenBank/DDBJ whole genome shotgun (WGS) entry which is preliminary data.</text>
</comment>
<keyword evidence="4" id="KW-1185">Reference proteome</keyword>
<accession>A0A0P8X0U3</accession>
<feature type="transmembrane region" description="Helical" evidence="2">
    <location>
        <begin position="84"/>
        <end position="105"/>
    </location>
</feature>
<evidence type="ECO:0000313" key="3">
    <source>
        <dbReference type="EMBL" id="KPU44402.1"/>
    </source>
</evidence>
<protein>
    <submittedName>
        <fullName evidence="3">Putative symporter YjmB</fullName>
    </submittedName>
</protein>
<dbReference type="PANTHER" id="PTHR11328">
    <property type="entry name" value="MAJOR FACILITATOR SUPERFAMILY DOMAIN-CONTAINING PROTEIN"/>
    <property type="match status" value="1"/>
</dbReference>
<dbReference type="PANTHER" id="PTHR11328:SF36">
    <property type="entry name" value="MELIBIOSE PERMEASE"/>
    <property type="match status" value="1"/>
</dbReference>
<dbReference type="SUPFAM" id="SSF103473">
    <property type="entry name" value="MFS general substrate transporter"/>
    <property type="match status" value="1"/>
</dbReference>
<evidence type="ECO:0000256" key="1">
    <source>
        <dbReference type="ARBA" id="ARBA00022847"/>
    </source>
</evidence>
<name>A0A0P8X0U3_9CLOT</name>
<organism evidence="3 4">
    <name type="scientific">Oxobacter pfennigii</name>
    <dbReference type="NCBI Taxonomy" id="36849"/>
    <lineage>
        <taxon>Bacteria</taxon>
        <taxon>Bacillati</taxon>
        <taxon>Bacillota</taxon>
        <taxon>Clostridia</taxon>
        <taxon>Eubacteriales</taxon>
        <taxon>Clostridiaceae</taxon>
        <taxon>Oxobacter</taxon>
    </lineage>
</organism>
<feature type="transmembrane region" description="Helical" evidence="2">
    <location>
        <begin position="188"/>
        <end position="209"/>
    </location>
</feature>
<dbReference type="GO" id="GO:0015293">
    <property type="term" value="F:symporter activity"/>
    <property type="evidence" value="ECO:0007669"/>
    <property type="project" value="UniProtKB-KW"/>
</dbReference>
<keyword evidence="1" id="KW-0769">Symport</keyword>
<keyword evidence="2" id="KW-1133">Transmembrane helix</keyword>
<evidence type="ECO:0000256" key="2">
    <source>
        <dbReference type="SAM" id="Phobius"/>
    </source>
</evidence>
<feature type="transmembrane region" description="Helical" evidence="2">
    <location>
        <begin position="13"/>
        <end position="36"/>
    </location>
</feature>